<gene>
    <name evidence="1" type="ORF">L6164_012390</name>
</gene>
<name>A0ACB9PA79_BAUVA</name>
<reference evidence="1 2" key="1">
    <citation type="journal article" date="2022" name="DNA Res.">
        <title>Chromosomal-level genome assembly of the orchid tree Bauhinia variegata (Leguminosae; Cercidoideae) supports the allotetraploid origin hypothesis of Bauhinia.</title>
        <authorList>
            <person name="Zhong Y."/>
            <person name="Chen Y."/>
            <person name="Zheng D."/>
            <person name="Pang J."/>
            <person name="Liu Y."/>
            <person name="Luo S."/>
            <person name="Meng S."/>
            <person name="Qian L."/>
            <person name="Wei D."/>
            <person name="Dai S."/>
            <person name="Zhou R."/>
        </authorList>
    </citation>
    <scope>NUCLEOTIDE SEQUENCE [LARGE SCALE GENOMIC DNA]</scope>
    <source>
        <strain evidence="1">BV-YZ2020</strain>
    </source>
</reference>
<evidence type="ECO:0000313" key="1">
    <source>
        <dbReference type="EMBL" id="KAI4345251.1"/>
    </source>
</evidence>
<proteinExistence type="predicted"/>
<protein>
    <submittedName>
        <fullName evidence="1">Uncharacterized protein</fullName>
    </submittedName>
</protein>
<sequence length="375" mass="41855">MTSPNSDGVFRIPSGHAVTRILHGKDSNSSADPRVPLQNLLMVRTRMDSLQSFLSDSINSNILVSKDQLDIVSNEIVSAIHQIIVNGAALVSAGASMKLPDPPDMVPCKKPRLDSSGTEKGKQGIDLKVEVLDDEDGEDFEDDCEIVELDAMELLAEHIHFCEICGKGFRRDANLRMHMRAHGNQFKTPEALAKPTEKFEGTRRRATRFSCPFVGCNRNKSHKKFRPLKSIVCVKNHFRRSHCPKMYSCNRCHKKNFSVLSDLKSHQKHCGESKWKCSCGTTFTRKDKLFGHIALFEGHMPALGPDEEEKGKQAVAMEDEEGDSILKEGDLDVDCFDVGLPDGFFDDLDAFGPFENYCLQYPFTIPNNVSSGGFQ</sequence>
<dbReference type="EMBL" id="CM039430">
    <property type="protein sequence ID" value="KAI4345251.1"/>
    <property type="molecule type" value="Genomic_DNA"/>
</dbReference>
<accession>A0ACB9PA79</accession>
<keyword evidence="2" id="KW-1185">Reference proteome</keyword>
<comment type="caution">
    <text evidence="1">The sequence shown here is derived from an EMBL/GenBank/DDBJ whole genome shotgun (WGS) entry which is preliminary data.</text>
</comment>
<dbReference type="Proteomes" id="UP000828941">
    <property type="component" value="Chromosome 5"/>
</dbReference>
<organism evidence="1 2">
    <name type="scientific">Bauhinia variegata</name>
    <name type="common">Purple orchid tree</name>
    <name type="synonym">Phanera variegata</name>
    <dbReference type="NCBI Taxonomy" id="167791"/>
    <lineage>
        <taxon>Eukaryota</taxon>
        <taxon>Viridiplantae</taxon>
        <taxon>Streptophyta</taxon>
        <taxon>Embryophyta</taxon>
        <taxon>Tracheophyta</taxon>
        <taxon>Spermatophyta</taxon>
        <taxon>Magnoliopsida</taxon>
        <taxon>eudicotyledons</taxon>
        <taxon>Gunneridae</taxon>
        <taxon>Pentapetalae</taxon>
        <taxon>rosids</taxon>
        <taxon>fabids</taxon>
        <taxon>Fabales</taxon>
        <taxon>Fabaceae</taxon>
        <taxon>Cercidoideae</taxon>
        <taxon>Cercideae</taxon>
        <taxon>Bauhiniinae</taxon>
        <taxon>Bauhinia</taxon>
    </lineage>
</organism>
<evidence type="ECO:0000313" key="2">
    <source>
        <dbReference type="Proteomes" id="UP000828941"/>
    </source>
</evidence>